<dbReference type="EMBL" id="QPIZ01000057">
    <property type="protein sequence ID" value="RCW21031.1"/>
    <property type="molecule type" value="Genomic_DNA"/>
</dbReference>
<dbReference type="RefSeq" id="WP_181872140.1">
    <property type="nucleotide sequence ID" value="NZ_QPIZ01000057.1"/>
</dbReference>
<dbReference type="AlphaFoldDB" id="A0A368UIU1"/>
<organism evidence="1 2">
    <name type="scientific">Marinilabilia salmonicolor</name>
    <dbReference type="NCBI Taxonomy" id="989"/>
    <lineage>
        <taxon>Bacteria</taxon>
        <taxon>Pseudomonadati</taxon>
        <taxon>Bacteroidota</taxon>
        <taxon>Bacteroidia</taxon>
        <taxon>Marinilabiliales</taxon>
        <taxon>Marinilabiliaceae</taxon>
        <taxon>Marinilabilia</taxon>
    </lineage>
</organism>
<keyword evidence="2" id="KW-1185">Reference proteome</keyword>
<name>A0A368UIU1_9BACT</name>
<gene>
    <name evidence="1" type="ORF">DFO77_1571</name>
</gene>
<comment type="caution">
    <text evidence="1">The sequence shown here is derived from an EMBL/GenBank/DDBJ whole genome shotgun (WGS) entry which is preliminary data.</text>
</comment>
<accession>A0A368UIU1</accession>
<proteinExistence type="predicted"/>
<sequence length="98" mass="11441">MINSWKKENFNPKWIIDLIKEQEPERLDVINALEKCRKGKWESKAYIFFVSPQNANQVGADWQFDENIVLEHDTEGTIVIDLLKDGKIGGIEFVKYIT</sequence>
<dbReference type="Proteomes" id="UP000252733">
    <property type="component" value="Unassembled WGS sequence"/>
</dbReference>
<evidence type="ECO:0000313" key="2">
    <source>
        <dbReference type="Proteomes" id="UP000252733"/>
    </source>
</evidence>
<evidence type="ECO:0000313" key="1">
    <source>
        <dbReference type="EMBL" id="RCW21031.1"/>
    </source>
</evidence>
<reference evidence="1 2" key="1">
    <citation type="submission" date="2018-07" db="EMBL/GenBank/DDBJ databases">
        <title>Freshwater and sediment microbial communities from various areas in North America, analyzing microbe dynamics in response to fracking.</title>
        <authorList>
            <person name="Lamendella R."/>
        </authorList>
    </citation>
    <scope>NUCLEOTIDE SEQUENCE [LARGE SCALE GENOMIC DNA]</scope>
    <source>
        <strain evidence="1 2">160A</strain>
    </source>
</reference>
<protein>
    <submittedName>
        <fullName evidence="1">Uncharacterized protein</fullName>
    </submittedName>
</protein>